<keyword evidence="1" id="KW-1133">Transmembrane helix</keyword>
<evidence type="ECO:0000259" key="3">
    <source>
        <dbReference type="Pfam" id="PF03478"/>
    </source>
</evidence>
<dbReference type="InterPro" id="IPR001810">
    <property type="entry name" value="F-box_dom"/>
</dbReference>
<keyword evidence="1" id="KW-0812">Transmembrane</keyword>
<feature type="domain" description="F-box" evidence="2">
    <location>
        <begin position="36"/>
        <end position="68"/>
    </location>
</feature>
<dbReference type="Gene3D" id="1.20.1280.50">
    <property type="match status" value="1"/>
</dbReference>
<dbReference type="Proteomes" id="UP000324897">
    <property type="component" value="Chromosome 3"/>
</dbReference>
<dbReference type="InterPro" id="IPR005174">
    <property type="entry name" value="KIB1-4_b-propeller"/>
</dbReference>
<dbReference type="InterPro" id="IPR036047">
    <property type="entry name" value="F-box-like_dom_sf"/>
</dbReference>
<keyword evidence="1" id="KW-0472">Membrane</keyword>
<evidence type="ECO:0000313" key="4">
    <source>
        <dbReference type="EMBL" id="TVU12612.1"/>
    </source>
</evidence>
<dbReference type="Pfam" id="PF03478">
    <property type="entry name" value="Beta-prop_KIB1-4"/>
    <property type="match status" value="1"/>
</dbReference>
<dbReference type="PANTHER" id="PTHR33110">
    <property type="entry name" value="F-BOX/KELCH-REPEAT PROTEIN-RELATED"/>
    <property type="match status" value="1"/>
</dbReference>
<accession>A0A5J9TMN4</accession>
<feature type="non-terminal residue" evidence="4">
    <location>
        <position position="1"/>
    </location>
</feature>
<evidence type="ECO:0000256" key="1">
    <source>
        <dbReference type="SAM" id="Phobius"/>
    </source>
</evidence>
<dbReference type="AlphaFoldDB" id="A0A5J9TMN4"/>
<feature type="domain" description="KIB1-4 beta-propeller" evidence="3">
    <location>
        <begin position="90"/>
        <end position="145"/>
    </location>
</feature>
<dbReference type="SUPFAM" id="SSF81383">
    <property type="entry name" value="F-box domain"/>
    <property type="match status" value="1"/>
</dbReference>
<organism evidence="4 5">
    <name type="scientific">Eragrostis curvula</name>
    <name type="common">weeping love grass</name>
    <dbReference type="NCBI Taxonomy" id="38414"/>
    <lineage>
        <taxon>Eukaryota</taxon>
        <taxon>Viridiplantae</taxon>
        <taxon>Streptophyta</taxon>
        <taxon>Embryophyta</taxon>
        <taxon>Tracheophyta</taxon>
        <taxon>Spermatophyta</taxon>
        <taxon>Magnoliopsida</taxon>
        <taxon>Liliopsida</taxon>
        <taxon>Poales</taxon>
        <taxon>Poaceae</taxon>
        <taxon>PACMAD clade</taxon>
        <taxon>Chloridoideae</taxon>
        <taxon>Eragrostideae</taxon>
        <taxon>Eragrostidinae</taxon>
        <taxon>Eragrostis</taxon>
    </lineage>
</organism>
<dbReference type="PANTHER" id="PTHR33110:SF138">
    <property type="entry name" value="DUF295 DOMAIN-CONTAINING PROTEIN"/>
    <property type="match status" value="1"/>
</dbReference>
<evidence type="ECO:0000313" key="5">
    <source>
        <dbReference type="Proteomes" id="UP000324897"/>
    </source>
</evidence>
<keyword evidence="5" id="KW-1185">Reference proteome</keyword>
<sequence>MKVRASVASGHNISLIVLVRVVYSAWMMAAAWPLSWPDLTPELLGLVLQRLPSLADRVRLRAVCHSWHLNSQLQPLPPPLPWLSLLDGTFLSIPDGEIIQMPVPDGSCCCGSIDNWLFLMQIDGRYSLMNPFSKAMLDLPNLDTVWRRI</sequence>
<evidence type="ECO:0000259" key="2">
    <source>
        <dbReference type="Pfam" id="PF00646"/>
    </source>
</evidence>
<name>A0A5J9TMN4_9POAL</name>
<dbReference type="OrthoDB" id="621744at2759"/>
<dbReference type="EMBL" id="RWGY01000039">
    <property type="protein sequence ID" value="TVU12612.1"/>
    <property type="molecule type" value="Genomic_DNA"/>
</dbReference>
<reference evidence="4 5" key="1">
    <citation type="journal article" date="2019" name="Sci. Rep.">
        <title>A high-quality genome of Eragrostis curvula grass provides insights into Poaceae evolution and supports new strategies to enhance forage quality.</title>
        <authorList>
            <person name="Carballo J."/>
            <person name="Santos B.A.C.M."/>
            <person name="Zappacosta D."/>
            <person name="Garbus I."/>
            <person name="Selva J.P."/>
            <person name="Gallo C.A."/>
            <person name="Diaz A."/>
            <person name="Albertini E."/>
            <person name="Caccamo M."/>
            <person name="Echenique V."/>
        </authorList>
    </citation>
    <scope>NUCLEOTIDE SEQUENCE [LARGE SCALE GENOMIC DNA]</scope>
    <source>
        <strain evidence="5">cv. Victoria</strain>
        <tissue evidence="4">Leaf</tissue>
    </source>
</reference>
<feature type="transmembrane region" description="Helical" evidence="1">
    <location>
        <begin position="12"/>
        <end position="34"/>
    </location>
</feature>
<dbReference type="Gramene" id="TVU12612">
    <property type="protein sequence ID" value="TVU12612"/>
    <property type="gene ID" value="EJB05_46263"/>
</dbReference>
<evidence type="ECO:0008006" key="6">
    <source>
        <dbReference type="Google" id="ProtNLM"/>
    </source>
</evidence>
<comment type="caution">
    <text evidence="4">The sequence shown here is derived from an EMBL/GenBank/DDBJ whole genome shotgun (WGS) entry which is preliminary data.</text>
</comment>
<proteinExistence type="predicted"/>
<gene>
    <name evidence="4" type="ORF">EJB05_46263</name>
</gene>
<protein>
    <recommendedName>
        <fullName evidence="6">F-box domain-containing protein</fullName>
    </recommendedName>
</protein>
<dbReference type="Pfam" id="PF00646">
    <property type="entry name" value="F-box"/>
    <property type="match status" value="1"/>
</dbReference>